<dbReference type="AlphaFoldDB" id="A0A256GUV0"/>
<dbReference type="Gene3D" id="3.30.420.10">
    <property type="entry name" value="Ribonuclease H-like superfamily/Ribonuclease H"/>
    <property type="match status" value="1"/>
</dbReference>
<dbReference type="PANTHER" id="PTHR10948">
    <property type="entry name" value="TRANSPOSASE"/>
    <property type="match status" value="1"/>
</dbReference>
<proteinExistence type="predicted"/>
<comment type="caution">
    <text evidence="2">The sequence shown here is derived from an EMBL/GenBank/DDBJ whole genome shotgun (WGS) entry which is preliminary data.</text>
</comment>
<keyword evidence="3" id="KW-1185">Reference proteome</keyword>
<dbReference type="InterPro" id="IPR051917">
    <property type="entry name" value="Transposase-Integrase"/>
</dbReference>
<dbReference type="PANTHER" id="PTHR10948:SF23">
    <property type="entry name" value="TRANSPOSASE INSI FOR INSERTION SEQUENCE ELEMENT IS30A-RELATED"/>
    <property type="match status" value="1"/>
</dbReference>
<dbReference type="GO" id="GO:0032196">
    <property type="term" value="P:transposition"/>
    <property type="evidence" value="ECO:0007669"/>
    <property type="project" value="TreeGrafter"/>
</dbReference>
<reference evidence="2 3" key="1">
    <citation type="submission" date="2017-07" db="EMBL/GenBank/DDBJ databases">
        <title>Phylogenetic study on the rhizospheric bacterium Ochrobactrum sp. A44.</title>
        <authorList>
            <person name="Krzyzanowska D.M."/>
            <person name="Ossowicki A."/>
            <person name="Rajewska M."/>
            <person name="Maciag T."/>
            <person name="Kaczynski Z."/>
            <person name="Czerwicka M."/>
            <person name="Jafra S."/>
        </authorList>
    </citation>
    <scope>NUCLEOTIDE SEQUENCE [LARGE SCALE GENOMIC DNA]</scope>
    <source>
        <strain evidence="2 3">CCUG 30717</strain>
    </source>
</reference>
<dbReference type="GO" id="GO:0004803">
    <property type="term" value="F:transposase activity"/>
    <property type="evidence" value="ECO:0007669"/>
    <property type="project" value="TreeGrafter"/>
</dbReference>
<dbReference type="GO" id="GO:0015074">
    <property type="term" value="P:DNA integration"/>
    <property type="evidence" value="ECO:0007669"/>
    <property type="project" value="InterPro"/>
</dbReference>
<name>A0A256GUV0_9HYPH</name>
<dbReference type="InterPro" id="IPR053392">
    <property type="entry name" value="Transposase_IS30-like"/>
</dbReference>
<evidence type="ECO:0000313" key="3">
    <source>
        <dbReference type="Proteomes" id="UP000216188"/>
    </source>
</evidence>
<organism evidence="2 3">
    <name type="scientific">Brucella pseudogrignonensis</name>
    <dbReference type="NCBI Taxonomy" id="419475"/>
    <lineage>
        <taxon>Bacteria</taxon>
        <taxon>Pseudomonadati</taxon>
        <taxon>Pseudomonadota</taxon>
        <taxon>Alphaproteobacteria</taxon>
        <taxon>Hyphomicrobiales</taxon>
        <taxon>Brucellaceae</taxon>
        <taxon>Brucella/Ochrobactrum group</taxon>
        <taxon>Brucella</taxon>
    </lineage>
</organism>
<dbReference type="GO" id="GO:0003676">
    <property type="term" value="F:nucleic acid binding"/>
    <property type="evidence" value="ECO:0007669"/>
    <property type="project" value="InterPro"/>
</dbReference>
<dbReference type="SUPFAM" id="SSF53098">
    <property type="entry name" value="Ribonuclease H-like"/>
    <property type="match status" value="1"/>
</dbReference>
<dbReference type="EMBL" id="NNRM01000002">
    <property type="protein sequence ID" value="OYR30912.1"/>
    <property type="molecule type" value="Genomic_DNA"/>
</dbReference>
<accession>A0A256GUV0</accession>
<sequence length="258" mass="29921">MRKLRRYPELRKFVIEQLEAHWSPEQICGRLVSHGLSAIRLCAETIYRFIYSKEEYALKLYEHLAEMRTKRCPRGTRRSRSSRIPEAFRIHQRPGFIGNRLQFGNWEGDLIIFDRDLGEANVMTLVERKSRYCVIIKNNSRHSKPIMNKIIQAFAALPYHARRSFTSDRDSECMAYRALEDGMGAKSWFCDPNSPWQKGAIENINKRIRRYLPSNTDLTQVSQAQLTALAHNLNATPRKCLGFKTPAEAFATLLQEAA</sequence>
<protein>
    <submittedName>
        <fullName evidence="2">Integrase core domain protein</fullName>
    </submittedName>
</protein>
<dbReference type="InterPro" id="IPR036397">
    <property type="entry name" value="RNaseH_sf"/>
</dbReference>
<dbReference type="GO" id="GO:0005829">
    <property type="term" value="C:cytosol"/>
    <property type="evidence" value="ECO:0007669"/>
    <property type="project" value="TreeGrafter"/>
</dbReference>
<feature type="domain" description="Integrase catalytic" evidence="1">
    <location>
        <begin position="90"/>
        <end position="254"/>
    </location>
</feature>
<gene>
    <name evidence="2" type="ORF">CEV34_0075</name>
</gene>
<dbReference type="InterPro" id="IPR012337">
    <property type="entry name" value="RNaseH-like_sf"/>
</dbReference>
<evidence type="ECO:0000259" key="1">
    <source>
        <dbReference type="PROSITE" id="PS50994"/>
    </source>
</evidence>
<dbReference type="InterPro" id="IPR001584">
    <property type="entry name" value="Integrase_cat-core"/>
</dbReference>
<dbReference type="Proteomes" id="UP000216188">
    <property type="component" value="Unassembled WGS sequence"/>
</dbReference>
<dbReference type="PROSITE" id="PS50994">
    <property type="entry name" value="INTEGRASE"/>
    <property type="match status" value="1"/>
</dbReference>
<evidence type="ECO:0000313" key="2">
    <source>
        <dbReference type="EMBL" id="OYR30912.1"/>
    </source>
</evidence>
<dbReference type="NCBIfam" id="NF033563">
    <property type="entry name" value="transpos_IS30"/>
    <property type="match status" value="1"/>
</dbReference>